<feature type="chain" id="PRO_5047022639" description="Copper amine oxidase-like N-terminal domain-containing protein" evidence="2">
    <location>
        <begin position="25"/>
        <end position="326"/>
    </location>
</feature>
<protein>
    <recommendedName>
        <fullName evidence="3">Copper amine oxidase-like N-terminal domain-containing protein</fullName>
    </recommendedName>
</protein>
<sequence length="326" mass="35352">MRKFRYISVLLWLALMATALPVSASSSENAVKASTINVKLNFDDGMLELPEGQYVFIQNGSSYVPFRFVSYALQKNISWNGKTKEVTVSDPNLAQQTMIKEYLMNASSNSSIHSFKQKSISLTPIKVKFTYTNGVAITQAKVSFMLDGSLYVPIRFLSELVGTEITWNPKDLSITGKSQAFKNKTAEATTGSSVSKPKESEVPAEKQAGAGAGTGVSAGGGASKPSYDSILADTEAKLQNLYNQSSAALMSLAVEYYSASDSETKSKLKAKGEALMSQFSSSFESIVQAAETKLKANGYSTDIIQQYRDKFNEEIEAGKKLAKSLD</sequence>
<evidence type="ECO:0000313" key="4">
    <source>
        <dbReference type="EMBL" id="MDT3428862.1"/>
    </source>
</evidence>
<gene>
    <name evidence="4" type="ORF">J2Z22_004456</name>
</gene>
<dbReference type="Gene3D" id="3.30.457.10">
    <property type="entry name" value="Copper amine oxidase-like, N-terminal domain"/>
    <property type="match status" value="1"/>
</dbReference>
<comment type="caution">
    <text evidence="4">The sequence shown here is derived from an EMBL/GenBank/DDBJ whole genome shotgun (WGS) entry which is preliminary data.</text>
</comment>
<keyword evidence="5" id="KW-1185">Reference proteome</keyword>
<dbReference type="InterPro" id="IPR036582">
    <property type="entry name" value="Mao_N_sf"/>
</dbReference>
<evidence type="ECO:0000256" key="1">
    <source>
        <dbReference type="SAM" id="MobiDB-lite"/>
    </source>
</evidence>
<evidence type="ECO:0000256" key="2">
    <source>
        <dbReference type="SAM" id="SignalP"/>
    </source>
</evidence>
<evidence type="ECO:0000313" key="5">
    <source>
        <dbReference type="Proteomes" id="UP001248709"/>
    </source>
</evidence>
<dbReference type="RefSeq" id="WP_025699701.1">
    <property type="nucleotide sequence ID" value="NZ_JAUSUY010000028.1"/>
</dbReference>
<reference evidence="4 5" key="1">
    <citation type="submission" date="2023-07" db="EMBL/GenBank/DDBJ databases">
        <title>Genomic Encyclopedia of Type Strains, Phase IV (KMG-IV): sequencing the most valuable type-strain genomes for metagenomic binning, comparative biology and taxonomic classification.</title>
        <authorList>
            <person name="Goeker M."/>
        </authorList>
    </citation>
    <scope>NUCLEOTIDE SEQUENCE [LARGE SCALE GENOMIC DNA]</scope>
    <source>
        <strain evidence="4 5">T98</strain>
    </source>
</reference>
<dbReference type="InterPro" id="IPR012854">
    <property type="entry name" value="Cu_amine_oxidase-like_N"/>
</dbReference>
<dbReference type="Proteomes" id="UP001248709">
    <property type="component" value="Unassembled WGS sequence"/>
</dbReference>
<dbReference type="EMBL" id="JAUSUY010000028">
    <property type="protein sequence ID" value="MDT3428862.1"/>
    <property type="molecule type" value="Genomic_DNA"/>
</dbReference>
<name>A0ABU3HDG9_9BACL</name>
<feature type="region of interest" description="Disordered" evidence="1">
    <location>
        <begin position="185"/>
        <end position="222"/>
    </location>
</feature>
<proteinExistence type="predicted"/>
<feature type="compositionally biased region" description="Gly residues" evidence="1">
    <location>
        <begin position="210"/>
        <end position="222"/>
    </location>
</feature>
<dbReference type="SUPFAM" id="SSF55383">
    <property type="entry name" value="Copper amine oxidase, domain N"/>
    <property type="match status" value="1"/>
</dbReference>
<feature type="signal peptide" evidence="2">
    <location>
        <begin position="1"/>
        <end position="24"/>
    </location>
</feature>
<feature type="compositionally biased region" description="Polar residues" evidence="1">
    <location>
        <begin position="185"/>
        <end position="195"/>
    </location>
</feature>
<feature type="domain" description="Copper amine oxidase-like N-terminal" evidence="3">
    <location>
        <begin position="56"/>
        <end position="173"/>
    </location>
</feature>
<evidence type="ECO:0000259" key="3">
    <source>
        <dbReference type="Pfam" id="PF07833"/>
    </source>
</evidence>
<keyword evidence="2" id="KW-0732">Signal</keyword>
<accession>A0ABU3HDG9</accession>
<organism evidence="4 5">
    <name type="scientific">Paenibacillus forsythiae</name>
    <dbReference type="NCBI Taxonomy" id="365616"/>
    <lineage>
        <taxon>Bacteria</taxon>
        <taxon>Bacillati</taxon>
        <taxon>Bacillota</taxon>
        <taxon>Bacilli</taxon>
        <taxon>Bacillales</taxon>
        <taxon>Paenibacillaceae</taxon>
        <taxon>Paenibacillus</taxon>
    </lineage>
</organism>
<dbReference type="Pfam" id="PF07833">
    <property type="entry name" value="Cu_amine_oxidN1"/>
    <property type="match status" value="1"/>
</dbReference>